<dbReference type="AlphaFoldDB" id="A0A1V2W1D9"/>
<gene>
    <name evidence="1" type="ORF">A8E72_20080</name>
</gene>
<proteinExistence type="predicted"/>
<accession>A0A1V2W1D9</accession>
<name>A0A1V2W1D9_9BURK</name>
<sequence>MASYQDAIHWIAHNDGAGDTPASMSWAEAFDQVDGLVTVCLVADVFNKDQATVAADVLRARGFKKPRGLAANPKK</sequence>
<organism evidence="1 2">
    <name type="scientific">Burkholderia cenocepacia</name>
    <dbReference type="NCBI Taxonomy" id="95486"/>
    <lineage>
        <taxon>Bacteria</taxon>
        <taxon>Pseudomonadati</taxon>
        <taxon>Pseudomonadota</taxon>
        <taxon>Betaproteobacteria</taxon>
        <taxon>Burkholderiales</taxon>
        <taxon>Burkholderiaceae</taxon>
        <taxon>Burkholderia</taxon>
        <taxon>Burkholderia cepacia complex</taxon>
    </lineage>
</organism>
<reference evidence="1 2" key="1">
    <citation type="submission" date="2016-08" db="EMBL/GenBank/DDBJ databases">
        <authorList>
            <person name="Seilhamer J.J."/>
        </authorList>
    </citation>
    <scope>NUCLEOTIDE SEQUENCE [LARGE SCALE GENOMIC DNA]</scope>
    <source>
        <strain evidence="1 2">VC14762</strain>
    </source>
</reference>
<comment type="caution">
    <text evidence="1">The sequence shown here is derived from an EMBL/GenBank/DDBJ whole genome shotgun (WGS) entry which is preliminary data.</text>
</comment>
<evidence type="ECO:0000313" key="2">
    <source>
        <dbReference type="Proteomes" id="UP000188543"/>
    </source>
</evidence>
<evidence type="ECO:0000313" key="1">
    <source>
        <dbReference type="EMBL" id="ONU83295.1"/>
    </source>
</evidence>
<dbReference type="EMBL" id="MUTJ01000061">
    <property type="protein sequence ID" value="ONU83295.1"/>
    <property type="molecule type" value="Genomic_DNA"/>
</dbReference>
<dbReference type="RefSeq" id="WP_077176540.1">
    <property type="nucleotide sequence ID" value="NZ_MUTB01000070.1"/>
</dbReference>
<dbReference type="Proteomes" id="UP000188543">
    <property type="component" value="Unassembled WGS sequence"/>
</dbReference>
<protein>
    <submittedName>
        <fullName evidence="1">Uncharacterized protein</fullName>
    </submittedName>
</protein>